<protein>
    <submittedName>
        <fullName evidence="9">MFS domain-containing protein</fullName>
    </submittedName>
</protein>
<feature type="compositionally biased region" description="Basic residues" evidence="6">
    <location>
        <begin position="493"/>
        <end position="502"/>
    </location>
</feature>
<sequence length="554" mass="61094">TSLAKKTLRRQVTPIMLLTVITAALSFHHVRPTTCPKLNTPYEILLSFINTTYTSANGVEPAPTFLTLIWSVIILRLLACSLRSSAAGEASSFNHLLAFRQRGQQRWPLLLQGMYELLIVGAARSSASTARLRWCPSTSRRCRPSRSRGAFLSFHQIGIVIGILLPARCSAWSSCWGGVNTWPFPVRLLGDALACCPAACLPLCPESPRYLLSVRKDEAAAKAALLRSHQITSTAAKELLNEIREEEKVVSSRPDLYESFQYRGPVHACRELRRSLMDERPAEREPAVERHSTPSSRLAHSVFYNAGVDPEAIQYAIIGTGVINVVVTFISLALIEKVGRRKLLLIPNWILVGSLLVLTACINQHQSKLRLAEYFTILHHAAPTLPAHPMITARRSSSRSRPQAYGRHPDCALTFRLRFVLLTKFSEAADARSHLHAVCLHRCRGDTYLACSTCPEERRTAQRQGGVADIIDAGCCAALQTVSDGAESEGARIARKRRKRRQQPALLHQAGRRPAERPAAAGGASPPATKGGLRRDDDLRPKELGWACRPLTAS</sequence>
<evidence type="ECO:0000256" key="7">
    <source>
        <dbReference type="SAM" id="Phobius"/>
    </source>
</evidence>
<evidence type="ECO:0000256" key="6">
    <source>
        <dbReference type="SAM" id="MobiDB-lite"/>
    </source>
</evidence>
<proteinExistence type="predicted"/>
<evidence type="ECO:0000256" key="1">
    <source>
        <dbReference type="ARBA" id="ARBA00004370"/>
    </source>
</evidence>
<dbReference type="PANTHER" id="PTHR23503">
    <property type="entry name" value="SOLUTE CARRIER FAMILY 2"/>
    <property type="match status" value="1"/>
</dbReference>
<keyword evidence="2" id="KW-0813">Transport</keyword>
<evidence type="ECO:0000313" key="8">
    <source>
        <dbReference type="Proteomes" id="UP000095280"/>
    </source>
</evidence>
<dbReference type="Pfam" id="PF00083">
    <property type="entry name" value="Sugar_tr"/>
    <property type="match status" value="2"/>
</dbReference>
<keyword evidence="8" id="KW-1185">Reference proteome</keyword>
<keyword evidence="3 7" id="KW-0812">Transmembrane</keyword>
<dbReference type="SUPFAM" id="SSF103473">
    <property type="entry name" value="MFS general substrate transporter"/>
    <property type="match status" value="1"/>
</dbReference>
<accession>A0A1I8FKA3</accession>
<dbReference type="InterPro" id="IPR036259">
    <property type="entry name" value="MFS_trans_sf"/>
</dbReference>
<reference evidence="9" key="1">
    <citation type="submission" date="2016-11" db="UniProtKB">
        <authorList>
            <consortium name="WormBaseParasite"/>
        </authorList>
    </citation>
    <scope>IDENTIFICATION</scope>
</reference>
<dbReference type="InterPro" id="IPR045263">
    <property type="entry name" value="GLUT"/>
</dbReference>
<feature type="transmembrane region" description="Helical" evidence="7">
    <location>
        <begin position="312"/>
        <end position="335"/>
    </location>
</feature>
<evidence type="ECO:0000256" key="2">
    <source>
        <dbReference type="ARBA" id="ARBA00022448"/>
    </source>
</evidence>
<dbReference type="Proteomes" id="UP000095280">
    <property type="component" value="Unplaced"/>
</dbReference>
<comment type="subcellular location">
    <subcellularLocation>
        <location evidence="1">Membrane</location>
    </subcellularLocation>
</comment>
<keyword evidence="5 7" id="KW-0472">Membrane</keyword>
<feature type="region of interest" description="Disordered" evidence="6">
    <location>
        <begin position="487"/>
        <end position="554"/>
    </location>
</feature>
<name>A0A1I8FKA3_9PLAT</name>
<dbReference type="GO" id="GO:0015149">
    <property type="term" value="F:hexose transmembrane transporter activity"/>
    <property type="evidence" value="ECO:0007669"/>
    <property type="project" value="TreeGrafter"/>
</dbReference>
<feature type="transmembrane region" description="Helical" evidence="7">
    <location>
        <begin position="342"/>
        <end position="360"/>
    </location>
</feature>
<organism evidence="8 9">
    <name type="scientific">Macrostomum lignano</name>
    <dbReference type="NCBI Taxonomy" id="282301"/>
    <lineage>
        <taxon>Eukaryota</taxon>
        <taxon>Metazoa</taxon>
        <taxon>Spiralia</taxon>
        <taxon>Lophotrochozoa</taxon>
        <taxon>Platyhelminthes</taxon>
        <taxon>Rhabditophora</taxon>
        <taxon>Macrostomorpha</taxon>
        <taxon>Macrostomida</taxon>
        <taxon>Macrostomidae</taxon>
        <taxon>Macrostomum</taxon>
    </lineage>
</organism>
<dbReference type="Gene3D" id="1.20.1250.20">
    <property type="entry name" value="MFS general substrate transporter like domains"/>
    <property type="match status" value="2"/>
</dbReference>
<dbReference type="WBParaSite" id="maker-unitig_38525-snap-gene-0.2-mRNA-1">
    <property type="protein sequence ID" value="maker-unitig_38525-snap-gene-0.2-mRNA-1"/>
    <property type="gene ID" value="maker-unitig_38525-snap-gene-0.2"/>
</dbReference>
<evidence type="ECO:0000256" key="3">
    <source>
        <dbReference type="ARBA" id="ARBA00022692"/>
    </source>
</evidence>
<evidence type="ECO:0000256" key="4">
    <source>
        <dbReference type="ARBA" id="ARBA00022989"/>
    </source>
</evidence>
<dbReference type="InterPro" id="IPR005828">
    <property type="entry name" value="MFS_sugar_transport-like"/>
</dbReference>
<dbReference type="AlphaFoldDB" id="A0A1I8FKA3"/>
<feature type="compositionally biased region" description="Low complexity" evidence="6">
    <location>
        <begin position="517"/>
        <end position="528"/>
    </location>
</feature>
<evidence type="ECO:0000313" key="9">
    <source>
        <dbReference type="WBParaSite" id="maker-unitig_38525-snap-gene-0.2-mRNA-1"/>
    </source>
</evidence>
<dbReference type="PANTHER" id="PTHR23503:SF8">
    <property type="entry name" value="FACILITATED GLUCOSE TRANSPORTER PROTEIN 1"/>
    <property type="match status" value="1"/>
</dbReference>
<dbReference type="GO" id="GO:0016020">
    <property type="term" value="C:membrane"/>
    <property type="evidence" value="ECO:0007669"/>
    <property type="project" value="UniProtKB-SubCell"/>
</dbReference>
<evidence type="ECO:0000256" key="5">
    <source>
        <dbReference type="ARBA" id="ARBA00023136"/>
    </source>
</evidence>
<keyword evidence="4 7" id="KW-1133">Transmembrane helix</keyword>
<feature type="transmembrane region" description="Helical" evidence="7">
    <location>
        <begin position="149"/>
        <end position="167"/>
    </location>
</feature>
<feature type="compositionally biased region" description="Basic and acidic residues" evidence="6">
    <location>
        <begin position="533"/>
        <end position="543"/>
    </location>
</feature>